<evidence type="ECO:0000313" key="3">
    <source>
        <dbReference type="EMBL" id="MBW8269212.1"/>
    </source>
</evidence>
<dbReference type="EMBL" id="JAHZUY010000012">
    <property type="protein sequence ID" value="MBW8269212.1"/>
    <property type="molecule type" value="Genomic_DNA"/>
</dbReference>
<feature type="compositionally biased region" description="Pro residues" evidence="1">
    <location>
        <begin position="240"/>
        <end position="250"/>
    </location>
</feature>
<feature type="region of interest" description="Disordered" evidence="1">
    <location>
        <begin position="238"/>
        <end position="281"/>
    </location>
</feature>
<dbReference type="Pfam" id="PF04366">
    <property type="entry name" value="Ysc84"/>
    <property type="match status" value="1"/>
</dbReference>
<feature type="compositionally biased region" description="Low complexity" evidence="1">
    <location>
        <begin position="251"/>
        <end position="267"/>
    </location>
</feature>
<gene>
    <name evidence="3" type="ORF">K1J50_06885</name>
</gene>
<protein>
    <submittedName>
        <fullName evidence="3">Lipid-binding SYLF domain-containing protein</fullName>
    </submittedName>
</protein>
<evidence type="ECO:0000313" key="4">
    <source>
        <dbReference type="Proteomes" id="UP001519924"/>
    </source>
</evidence>
<evidence type="ECO:0000256" key="1">
    <source>
        <dbReference type="SAM" id="MobiDB-lite"/>
    </source>
</evidence>
<proteinExistence type="predicted"/>
<name>A0ABS7F2I4_9PROT</name>
<sequence>MRRLLTLAGPGTAAILALLLLLLGVPRAARAQAEQQAVVDRATLAVQELMLGDGASEAARLLRRARAVMVCPRVFRAGFLFGGEGGDCVLLARDGAGSWSSPAFYGIASVSAGLQIGVQDLQIMMIILTDRGLNALLDSQFKIGADASVAFAHLGVGVEGALTTAIGADIVAFARARGLYAGLTLEGSILSQRSAWNRAYYGREVSPRQIVIEMAVHNPGSDPLRGVLLRFSSGGAALPATPPPGPPAYAPPGAGLPAAAGPALPGAVQREALPPPPAAPR</sequence>
<feature type="domain" description="Ysc84 actin-binding" evidence="2">
    <location>
        <begin position="109"/>
        <end position="228"/>
    </location>
</feature>
<dbReference type="Proteomes" id="UP001519924">
    <property type="component" value="Unassembled WGS sequence"/>
</dbReference>
<comment type="caution">
    <text evidence="3">The sequence shown here is derived from an EMBL/GenBank/DDBJ whole genome shotgun (WGS) entry which is preliminary data.</text>
</comment>
<dbReference type="InterPro" id="IPR051702">
    <property type="entry name" value="SH3_domain_YSC84-like"/>
</dbReference>
<dbReference type="PANTHER" id="PTHR15629:SF2">
    <property type="entry name" value="SH3 DOMAIN-CONTAINING YSC84-LIKE PROTEIN 1"/>
    <property type="match status" value="1"/>
</dbReference>
<reference evidence="3 4" key="1">
    <citation type="submission" date="2021-08" db="EMBL/GenBank/DDBJ databases">
        <title>Caldovatus sediminis gen. nov., sp. nov., a moderately thermophilic bacterium isolated from a hot spring.</title>
        <authorList>
            <person name="Hu C.-J."/>
            <person name="Li W.-J."/>
            <person name="Xian W.-D."/>
        </authorList>
    </citation>
    <scope>NUCLEOTIDE SEQUENCE [LARGE SCALE GENOMIC DNA]</scope>
    <source>
        <strain evidence="3 4">SYSU G05006</strain>
    </source>
</reference>
<dbReference type="PANTHER" id="PTHR15629">
    <property type="entry name" value="SH3YL1 PROTEIN"/>
    <property type="match status" value="1"/>
</dbReference>
<dbReference type="RefSeq" id="WP_220116972.1">
    <property type="nucleotide sequence ID" value="NZ_JAHZUY010000012.1"/>
</dbReference>
<dbReference type="InterPro" id="IPR007461">
    <property type="entry name" value="Ysc84_actin-binding"/>
</dbReference>
<accession>A0ABS7F2I4</accession>
<organism evidence="3 4">
    <name type="scientific">Caldovatus aquaticus</name>
    <dbReference type="NCBI Taxonomy" id="2865671"/>
    <lineage>
        <taxon>Bacteria</taxon>
        <taxon>Pseudomonadati</taxon>
        <taxon>Pseudomonadota</taxon>
        <taxon>Alphaproteobacteria</taxon>
        <taxon>Acetobacterales</taxon>
        <taxon>Roseomonadaceae</taxon>
        <taxon>Caldovatus</taxon>
    </lineage>
</organism>
<keyword evidence="4" id="KW-1185">Reference proteome</keyword>
<dbReference type="CDD" id="cd11524">
    <property type="entry name" value="SYLF"/>
    <property type="match status" value="1"/>
</dbReference>
<evidence type="ECO:0000259" key="2">
    <source>
        <dbReference type="Pfam" id="PF04366"/>
    </source>
</evidence>